<dbReference type="EMBL" id="JACASF010000018">
    <property type="protein sequence ID" value="KAF6420621.1"/>
    <property type="molecule type" value="Genomic_DNA"/>
</dbReference>
<gene>
    <name evidence="1" type="ORF">HJG59_009351</name>
</gene>
<sequence>MPREEERKQKSKGVALLIVSILQKFLKTYEKHCAQTHTSVCPAIKKDLKTSINNEQILWRKPRELSRRHMLTGRHQSGGFDERDVGLLHLHSLVLCRPLNPSNTYLKMKKLRAFSQAWRTTKGSKASACATVVWGQSGPSLGSVISQSAICLIKYSAHLREIDLRNNVLGEKAAADILEALRARKTGKLPVSKITVTPQISSDTFRSIWKISNKSNIAGKRKKKAKN</sequence>
<reference evidence="1 2" key="1">
    <citation type="journal article" date="2020" name="Nature">
        <title>Six reference-quality genomes reveal evolution of bat adaptations.</title>
        <authorList>
            <person name="Jebb D."/>
            <person name="Huang Z."/>
            <person name="Pippel M."/>
            <person name="Hughes G.M."/>
            <person name="Lavrichenko K."/>
            <person name="Devanna P."/>
            <person name="Winkler S."/>
            <person name="Jermiin L.S."/>
            <person name="Skirmuntt E.C."/>
            <person name="Katzourakis A."/>
            <person name="Burkitt-Gray L."/>
            <person name="Ray D.A."/>
            <person name="Sullivan K.A.M."/>
            <person name="Roscito J.G."/>
            <person name="Kirilenko B.M."/>
            <person name="Davalos L.M."/>
            <person name="Corthals A.P."/>
            <person name="Power M.L."/>
            <person name="Jones G."/>
            <person name="Ransome R.D."/>
            <person name="Dechmann D.K.N."/>
            <person name="Locatelli A.G."/>
            <person name="Puechmaille S.J."/>
            <person name="Fedrigo O."/>
            <person name="Jarvis E.D."/>
            <person name="Hiller M."/>
            <person name="Vernes S.C."/>
            <person name="Myers E.W."/>
            <person name="Teeling E.C."/>
        </authorList>
    </citation>
    <scope>NUCLEOTIDE SEQUENCE [LARGE SCALE GENOMIC DNA]</scope>
    <source>
        <strain evidence="1">MMolMol1</strain>
        <tissue evidence="1">Muscle</tissue>
    </source>
</reference>
<dbReference type="Proteomes" id="UP000550707">
    <property type="component" value="Unassembled WGS sequence"/>
</dbReference>
<evidence type="ECO:0000313" key="2">
    <source>
        <dbReference type="Proteomes" id="UP000550707"/>
    </source>
</evidence>
<evidence type="ECO:0000313" key="1">
    <source>
        <dbReference type="EMBL" id="KAF6420621.1"/>
    </source>
</evidence>
<organism evidence="1 2">
    <name type="scientific">Molossus molossus</name>
    <name type="common">Pallas' mastiff bat</name>
    <name type="synonym">Vespertilio molossus</name>
    <dbReference type="NCBI Taxonomy" id="27622"/>
    <lineage>
        <taxon>Eukaryota</taxon>
        <taxon>Metazoa</taxon>
        <taxon>Chordata</taxon>
        <taxon>Craniata</taxon>
        <taxon>Vertebrata</taxon>
        <taxon>Euteleostomi</taxon>
        <taxon>Mammalia</taxon>
        <taxon>Eutheria</taxon>
        <taxon>Laurasiatheria</taxon>
        <taxon>Chiroptera</taxon>
        <taxon>Yangochiroptera</taxon>
        <taxon>Molossidae</taxon>
        <taxon>Molossus</taxon>
    </lineage>
</organism>
<dbReference type="AlphaFoldDB" id="A0A7J8DBV9"/>
<name>A0A7J8DBV9_MOLMO</name>
<protein>
    <submittedName>
        <fullName evidence="1">Uncharacterized protein</fullName>
    </submittedName>
</protein>
<dbReference type="InParanoid" id="A0A7J8DBV9"/>
<keyword evidence="2" id="KW-1185">Reference proteome</keyword>
<dbReference type="SMART" id="SM00368">
    <property type="entry name" value="LRR_RI"/>
    <property type="match status" value="1"/>
</dbReference>
<proteinExistence type="predicted"/>
<comment type="caution">
    <text evidence="1">The sequence shown here is derived from an EMBL/GenBank/DDBJ whole genome shotgun (WGS) entry which is preliminary data.</text>
</comment>
<accession>A0A7J8DBV9</accession>